<gene>
    <name evidence="1" type="ORF">AKJ36_00495</name>
</gene>
<dbReference type="Proteomes" id="UP000070155">
    <property type="component" value="Unassembled WGS sequence"/>
</dbReference>
<keyword evidence="2" id="KW-1185">Reference proteome</keyword>
<comment type="caution">
    <text evidence="1">The sequence shown here is derived from an EMBL/GenBank/DDBJ whole genome shotgun (WGS) entry which is preliminary data.</text>
</comment>
<dbReference type="PATRIC" id="fig|1698266.3.peg.286"/>
<dbReference type="Pfam" id="PF12900">
    <property type="entry name" value="Pyridox_ox_2"/>
    <property type="match status" value="1"/>
</dbReference>
<dbReference type="Gene3D" id="2.30.110.10">
    <property type="entry name" value="Electron Transport, Fmn-binding Protein, Chain A"/>
    <property type="match status" value="1"/>
</dbReference>
<protein>
    <submittedName>
        <fullName evidence="1">Pyridoxamine 5'-phosphate oxidase</fullName>
    </submittedName>
</protein>
<dbReference type="AlphaFoldDB" id="A0A133UMM9"/>
<reference evidence="1 2" key="1">
    <citation type="journal article" date="2016" name="Sci. Rep.">
        <title>Metabolic traits of an uncultured archaeal lineage -MSBL1- from brine pools of the Red Sea.</title>
        <authorList>
            <person name="Mwirichia R."/>
            <person name="Alam I."/>
            <person name="Rashid M."/>
            <person name="Vinu M."/>
            <person name="Ba-Alawi W."/>
            <person name="Anthony Kamau A."/>
            <person name="Kamanda Ngugi D."/>
            <person name="Goker M."/>
            <person name="Klenk H.P."/>
            <person name="Bajic V."/>
            <person name="Stingl U."/>
        </authorList>
    </citation>
    <scope>NUCLEOTIDE SEQUENCE [LARGE SCALE GENOMIC DNA]</scope>
    <source>
        <strain evidence="1">SCGC-AAA259I07</strain>
    </source>
</reference>
<proteinExistence type="predicted"/>
<evidence type="ECO:0000313" key="1">
    <source>
        <dbReference type="EMBL" id="KXA95474.1"/>
    </source>
</evidence>
<sequence>MKLKKLPLMQKKEYDELIKNQFMCRISFKGEKYPQIKPFLYVFDGKYLYFLATKYGEKLRFIDKDPHVTVEIENYTEDLSDYRFVTLSGKLEKVEEEEAKKEVRGKFVRLIKERDLSKVVMTALGHSKNEPVENIAEKERNIVLKLVDVEDITGLKKGD</sequence>
<dbReference type="EMBL" id="LHXQ01000003">
    <property type="protein sequence ID" value="KXA95474.1"/>
    <property type="molecule type" value="Genomic_DNA"/>
</dbReference>
<dbReference type="InterPro" id="IPR012349">
    <property type="entry name" value="Split_barrel_FMN-bd"/>
</dbReference>
<dbReference type="InterPro" id="IPR024747">
    <property type="entry name" value="Pyridox_Oxase-rel"/>
</dbReference>
<dbReference type="SUPFAM" id="SSF50475">
    <property type="entry name" value="FMN-binding split barrel"/>
    <property type="match status" value="1"/>
</dbReference>
<evidence type="ECO:0000313" key="2">
    <source>
        <dbReference type="Proteomes" id="UP000070155"/>
    </source>
</evidence>
<organism evidence="1 2">
    <name type="scientific">candidate division MSBL1 archaeon SCGC-AAA259I07</name>
    <dbReference type="NCBI Taxonomy" id="1698266"/>
    <lineage>
        <taxon>Archaea</taxon>
        <taxon>Methanobacteriati</taxon>
        <taxon>Methanobacteriota</taxon>
        <taxon>candidate division MSBL1</taxon>
    </lineage>
</organism>
<name>A0A133UMM9_9EURY</name>
<accession>A0A133UMM9</accession>